<evidence type="ECO:0000313" key="4">
    <source>
        <dbReference type="EMBL" id="CAE0129718.1"/>
    </source>
</evidence>
<proteinExistence type="predicted"/>
<dbReference type="EMBL" id="HBHY01004039">
    <property type="protein sequence ID" value="CAE0129718.1"/>
    <property type="molecule type" value="Transcribed_RNA"/>
</dbReference>
<feature type="domain" description="Rab-GAP TBC" evidence="3">
    <location>
        <begin position="90"/>
        <end position="320"/>
    </location>
</feature>
<keyword evidence="2" id="KW-0812">Transmembrane</keyword>
<dbReference type="SMART" id="SM00164">
    <property type="entry name" value="TBC"/>
    <property type="match status" value="1"/>
</dbReference>
<name>A0A7S3F6S4_9VIRI</name>
<dbReference type="PANTHER" id="PTHR22957">
    <property type="entry name" value="TBC1 DOMAIN FAMILY MEMBER GTPASE-ACTIVATING PROTEIN"/>
    <property type="match status" value="1"/>
</dbReference>
<sequence length="425" mass="45778">MWRRLTATAQAATGGSRQGSKRTLAQAAMAVAAGGLVGATAFAGLVAYEVGTRLYEEREDLSGAVSLEEWMQLEAQGDVRAALRAVAARGLAQKARFQAWRFLLGVAPLGEAREVREVAEAQLMADLLVTRQVQARSSEAAASEARIIALDATRTRDGTRAAALNVSEARYAEMVDGDEGETARHEAFSGVVERVLSAYAGSDAETGYCQGMSDLLTPFLAAMPGDEASALACFRAMMTEPPLLPAARDAFSRTGEGMRAMLARLDAVLERADPTLHETLTRNGACPQCFFAFKMALVRCRRDFSVEDTCRLWECVWATDRLAAMDYDAQRSNGGGEEPVDANGPPESLLVYVLAAAVVWRRGELLDAEGHDDVVRLFGDASRREADDTLPQMPGLGALLRRARRLRARVEGPSDGELEDGGESE</sequence>
<dbReference type="PROSITE" id="PS50086">
    <property type="entry name" value="TBC_RABGAP"/>
    <property type="match status" value="1"/>
</dbReference>
<dbReference type="InterPro" id="IPR035969">
    <property type="entry name" value="Rab-GAP_TBC_sf"/>
</dbReference>
<organism evidence="4">
    <name type="scientific">Prasinoderma singulare</name>
    <dbReference type="NCBI Taxonomy" id="676789"/>
    <lineage>
        <taxon>Eukaryota</taxon>
        <taxon>Viridiplantae</taxon>
        <taxon>Prasinodermophyta</taxon>
        <taxon>Prasinodermophyceae</taxon>
        <taxon>Prasinodermales</taxon>
        <taxon>Prasinodermaceae</taxon>
        <taxon>Prasinoderma</taxon>
    </lineage>
</organism>
<keyword evidence="2" id="KW-1133">Transmembrane helix</keyword>
<dbReference type="Pfam" id="PF00566">
    <property type="entry name" value="RabGAP-TBC"/>
    <property type="match status" value="1"/>
</dbReference>
<dbReference type="InterPro" id="IPR000195">
    <property type="entry name" value="Rab-GAP-TBC_dom"/>
</dbReference>
<evidence type="ECO:0000256" key="1">
    <source>
        <dbReference type="ARBA" id="ARBA00022468"/>
    </source>
</evidence>
<protein>
    <recommendedName>
        <fullName evidence="3">Rab-GAP TBC domain-containing protein</fullName>
    </recommendedName>
</protein>
<dbReference type="PANTHER" id="PTHR22957:SF502">
    <property type="entry name" value="SMALL G PROTEIN SIGNALING MODULATOR 2-RELATED"/>
    <property type="match status" value="1"/>
</dbReference>
<evidence type="ECO:0000256" key="2">
    <source>
        <dbReference type="SAM" id="Phobius"/>
    </source>
</evidence>
<dbReference type="Gene3D" id="1.10.8.270">
    <property type="entry name" value="putative rabgap domain of human tbc1 domain family member 14 like domains"/>
    <property type="match status" value="1"/>
</dbReference>
<dbReference type="Gene3D" id="1.10.472.80">
    <property type="entry name" value="Ypt/Rab-GAP domain of gyp1p, domain 3"/>
    <property type="match status" value="1"/>
</dbReference>
<dbReference type="GO" id="GO:0005096">
    <property type="term" value="F:GTPase activator activity"/>
    <property type="evidence" value="ECO:0007669"/>
    <property type="project" value="UniProtKB-KW"/>
</dbReference>
<keyword evidence="1" id="KW-0343">GTPase activation</keyword>
<accession>A0A7S3F6S4</accession>
<dbReference type="AlphaFoldDB" id="A0A7S3F6S4"/>
<reference evidence="4" key="1">
    <citation type="submission" date="2021-01" db="EMBL/GenBank/DDBJ databases">
        <authorList>
            <person name="Corre E."/>
            <person name="Pelletier E."/>
            <person name="Niang G."/>
            <person name="Scheremetjew M."/>
            <person name="Finn R."/>
            <person name="Kale V."/>
            <person name="Holt S."/>
            <person name="Cochrane G."/>
            <person name="Meng A."/>
            <person name="Brown T."/>
            <person name="Cohen L."/>
        </authorList>
    </citation>
    <scope>NUCLEOTIDE SEQUENCE</scope>
    <source>
        <strain evidence="4">RCC927</strain>
    </source>
</reference>
<keyword evidence="2" id="KW-0472">Membrane</keyword>
<dbReference type="SUPFAM" id="SSF47923">
    <property type="entry name" value="Ypt/Rab-GAP domain of gyp1p"/>
    <property type="match status" value="2"/>
</dbReference>
<feature type="transmembrane region" description="Helical" evidence="2">
    <location>
        <begin position="27"/>
        <end position="48"/>
    </location>
</feature>
<gene>
    <name evidence="4" type="ORF">PSIN1315_LOCUS2678</name>
</gene>
<evidence type="ECO:0000259" key="3">
    <source>
        <dbReference type="PROSITE" id="PS50086"/>
    </source>
</evidence>